<proteinExistence type="predicted"/>
<dbReference type="Proteomes" id="UP000317977">
    <property type="component" value="Unassembled WGS sequence"/>
</dbReference>
<name>A0A5C6ER51_9BACT</name>
<sequence>MNDRLRRYDSVGACGQWNATLIEDFRSDSEFIRTIDELFRRAVAQHTHSKCITSDGLSLETVFIDLGLSLDLYFRLHFLDAPNGYGIAPAKYSVAPDTTGDDYILAELCCGLCESEGQFWYPTMKRMPSVVMPADYDWAYRKTRVYGPPRIASWIDRRDRKRGEP</sequence>
<organism evidence="1 2">
    <name type="scientific">Rubripirellula reticaptiva</name>
    <dbReference type="NCBI Taxonomy" id="2528013"/>
    <lineage>
        <taxon>Bacteria</taxon>
        <taxon>Pseudomonadati</taxon>
        <taxon>Planctomycetota</taxon>
        <taxon>Planctomycetia</taxon>
        <taxon>Pirellulales</taxon>
        <taxon>Pirellulaceae</taxon>
        <taxon>Rubripirellula</taxon>
    </lineage>
</organism>
<dbReference type="OrthoDB" id="294330at2"/>
<dbReference type="EMBL" id="SJPX01000003">
    <property type="protein sequence ID" value="TWU51522.1"/>
    <property type="molecule type" value="Genomic_DNA"/>
</dbReference>
<keyword evidence="2" id="KW-1185">Reference proteome</keyword>
<reference evidence="1 2" key="1">
    <citation type="submission" date="2019-02" db="EMBL/GenBank/DDBJ databases">
        <title>Deep-cultivation of Planctomycetes and their phenomic and genomic characterization uncovers novel biology.</title>
        <authorList>
            <person name="Wiegand S."/>
            <person name="Jogler M."/>
            <person name="Boedeker C."/>
            <person name="Pinto D."/>
            <person name="Vollmers J."/>
            <person name="Rivas-Marin E."/>
            <person name="Kohn T."/>
            <person name="Peeters S.H."/>
            <person name="Heuer A."/>
            <person name="Rast P."/>
            <person name="Oberbeckmann S."/>
            <person name="Bunk B."/>
            <person name="Jeske O."/>
            <person name="Meyerdierks A."/>
            <person name="Storesund J.E."/>
            <person name="Kallscheuer N."/>
            <person name="Luecker S."/>
            <person name="Lage O.M."/>
            <person name="Pohl T."/>
            <person name="Merkel B.J."/>
            <person name="Hornburger P."/>
            <person name="Mueller R.-W."/>
            <person name="Bruemmer F."/>
            <person name="Labrenz M."/>
            <person name="Spormann A.M."/>
            <person name="Op Den Camp H."/>
            <person name="Overmann J."/>
            <person name="Amann R."/>
            <person name="Jetten M.S.M."/>
            <person name="Mascher T."/>
            <person name="Medema M.H."/>
            <person name="Devos D.P."/>
            <person name="Kaster A.-K."/>
            <person name="Ovreas L."/>
            <person name="Rohde M."/>
            <person name="Galperin M.Y."/>
            <person name="Jogler C."/>
        </authorList>
    </citation>
    <scope>NUCLEOTIDE SEQUENCE [LARGE SCALE GENOMIC DNA]</scope>
    <source>
        <strain evidence="1 2">Poly59</strain>
    </source>
</reference>
<comment type="caution">
    <text evidence="1">The sequence shown here is derived from an EMBL/GenBank/DDBJ whole genome shotgun (WGS) entry which is preliminary data.</text>
</comment>
<accession>A0A5C6ER51</accession>
<dbReference type="RefSeq" id="WP_146534859.1">
    <property type="nucleotide sequence ID" value="NZ_SJPX01000003.1"/>
</dbReference>
<evidence type="ECO:0000313" key="1">
    <source>
        <dbReference type="EMBL" id="TWU51522.1"/>
    </source>
</evidence>
<evidence type="ECO:0000313" key="2">
    <source>
        <dbReference type="Proteomes" id="UP000317977"/>
    </source>
</evidence>
<protein>
    <submittedName>
        <fullName evidence="1">Uncharacterized protein</fullName>
    </submittedName>
</protein>
<gene>
    <name evidence="1" type="ORF">Poly59_31140</name>
</gene>
<dbReference type="AlphaFoldDB" id="A0A5C6ER51"/>